<dbReference type="Gene3D" id="1.10.340.70">
    <property type="match status" value="1"/>
</dbReference>
<dbReference type="InterPro" id="IPR012337">
    <property type="entry name" value="RNaseH-like_sf"/>
</dbReference>
<evidence type="ECO:0000313" key="3">
    <source>
        <dbReference type="Proteomes" id="UP000279307"/>
    </source>
</evidence>
<proteinExistence type="predicted"/>
<feature type="domain" description="Integrase catalytic" evidence="1">
    <location>
        <begin position="414"/>
        <end position="608"/>
    </location>
</feature>
<dbReference type="PANTHER" id="PTHR47331:SF1">
    <property type="entry name" value="GAG-LIKE PROTEIN"/>
    <property type="match status" value="1"/>
</dbReference>
<gene>
    <name evidence="2" type="ORF">DMN91_001496</name>
</gene>
<reference evidence="2 3" key="1">
    <citation type="journal article" date="2018" name="Genome Res.">
        <title>The genomic architecture and molecular evolution of ant odorant receptors.</title>
        <authorList>
            <person name="McKenzie S.K."/>
            <person name="Kronauer D.J.C."/>
        </authorList>
    </citation>
    <scope>NUCLEOTIDE SEQUENCE [LARGE SCALE GENOMIC DNA]</scope>
    <source>
        <strain evidence="2">Clonal line C1</strain>
    </source>
</reference>
<dbReference type="AlphaFoldDB" id="A0A3L8DY05"/>
<dbReference type="InterPro" id="IPR036397">
    <property type="entry name" value="RNaseH_sf"/>
</dbReference>
<dbReference type="OrthoDB" id="6615390at2759"/>
<dbReference type="InterPro" id="IPR041588">
    <property type="entry name" value="Integrase_H2C2"/>
</dbReference>
<organism evidence="2 3">
    <name type="scientific">Ooceraea biroi</name>
    <name type="common">Clonal raider ant</name>
    <name type="synonym">Cerapachys biroi</name>
    <dbReference type="NCBI Taxonomy" id="2015173"/>
    <lineage>
        <taxon>Eukaryota</taxon>
        <taxon>Metazoa</taxon>
        <taxon>Ecdysozoa</taxon>
        <taxon>Arthropoda</taxon>
        <taxon>Hexapoda</taxon>
        <taxon>Insecta</taxon>
        <taxon>Pterygota</taxon>
        <taxon>Neoptera</taxon>
        <taxon>Endopterygota</taxon>
        <taxon>Hymenoptera</taxon>
        <taxon>Apocrita</taxon>
        <taxon>Aculeata</taxon>
        <taxon>Formicoidea</taxon>
        <taxon>Formicidae</taxon>
        <taxon>Dorylinae</taxon>
        <taxon>Ooceraea</taxon>
    </lineage>
</organism>
<dbReference type="PROSITE" id="PS50994">
    <property type="entry name" value="INTEGRASE"/>
    <property type="match status" value="1"/>
</dbReference>
<accession>A0A3L8DY05</accession>
<dbReference type="EMBL" id="QOIP01000002">
    <property type="protein sequence ID" value="RLU25340.1"/>
    <property type="molecule type" value="Genomic_DNA"/>
</dbReference>
<sequence>MQDVWRQQLGWDESVPQSIHTAWIEFVQQLAIINQISFSRKILIDGHQDIQLHGFCDASNAGYGACIYVRSNGENDEDTVVRLLCAKSRVAPLKTATIPRLELCGALLLARLYVEVSGALGVTPNKVVFWCDSTIVLHWIKTAPHLLNAFVASRIAEIQNLTDSNQWRHVRSGDNPADAILRDQLPHAFTQNRTWSVGPEWLIRKENEWPNEFVRIVELPELKKNACLITTFNDSEIFNRCSAYSKLLRVVAYCRRFRPANTYSGALSPKKVDEVKVRVLQSAQATRYSDDIKRLRDRNCAVKSRIANLDPFFDDDGLIRVGGRLQKSSLSFARKHPVLLPSRHSLTDRIIREIHETHHHSSIQTTLYILRQRFWLVDGRGQVRRVIRKYVRCFCFDADTVKYKMGNLPSARVREAAPFTNTGIDSCGPFFIKEKKYRNRTRIKVYVCVFVCMSIKAVHLEIVSDLTSKGFIAALRRFAARRGLPEHIYSDNGTNFVGANNQRKEMYALFNSEKHKELISRFASKHRITWHFIPLVAPHFGGLWESTVKLFKHHFKRVVGDSLFTFEELNTFAIEVEGILNSRPITSLSSDPNDLQALSPAHYLIGKPLTTLPEGELLHVPANRLSTWQHITKVRQDF</sequence>
<dbReference type="PANTHER" id="PTHR47331">
    <property type="entry name" value="PHD-TYPE DOMAIN-CONTAINING PROTEIN"/>
    <property type="match status" value="1"/>
</dbReference>
<dbReference type="GO" id="GO:0003676">
    <property type="term" value="F:nucleic acid binding"/>
    <property type="evidence" value="ECO:0007669"/>
    <property type="project" value="InterPro"/>
</dbReference>
<dbReference type="SUPFAM" id="SSF53098">
    <property type="entry name" value="Ribonuclease H-like"/>
    <property type="match status" value="1"/>
</dbReference>
<evidence type="ECO:0000313" key="2">
    <source>
        <dbReference type="EMBL" id="RLU25340.1"/>
    </source>
</evidence>
<comment type="caution">
    <text evidence="2">The sequence shown here is derived from an EMBL/GenBank/DDBJ whole genome shotgun (WGS) entry which is preliminary data.</text>
</comment>
<dbReference type="Pfam" id="PF17921">
    <property type="entry name" value="Integrase_H2C2"/>
    <property type="match status" value="1"/>
</dbReference>
<evidence type="ECO:0000259" key="1">
    <source>
        <dbReference type="PROSITE" id="PS50994"/>
    </source>
</evidence>
<dbReference type="InterPro" id="IPR008042">
    <property type="entry name" value="Retrotrans_Pao"/>
</dbReference>
<dbReference type="Pfam" id="PF05380">
    <property type="entry name" value="Peptidase_A17"/>
    <property type="match status" value="1"/>
</dbReference>
<dbReference type="Proteomes" id="UP000279307">
    <property type="component" value="Chromosome 2"/>
</dbReference>
<dbReference type="InterPro" id="IPR001584">
    <property type="entry name" value="Integrase_cat-core"/>
</dbReference>
<protein>
    <recommendedName>
        <fullName evidence="1">Integrase catalytic domain-containing protein</fullName>
    </recommendedName>
</protein>
<name>A0A3L8DY05_OOCBI</name>
<dbReference type="Gene3D" id="3.30.420.10">
    <property type="entry name" value="Ribonuclease H-like superfamily/Ribonuclease H"/>
    <property type="match status" value="1"/>
</dbReference>
<dbReference type="GO" id="GO:0015074">
    <property type="term" value="P:DNA integration"/>
    <property type="evidence" value="ECO:0007669"/>
    <property type="project" value="InterPro"/>
</dbReference>